<evidence type="ECO:0000256" key="3">
    <source>
        <dbReference type="ARBA" id="ARBA00012286"/>
    </source>
</evidence>
<dbReference type="AlphaFoldDB" id="A0AAJ0CS05"/>
<dbReference type="EMBL" id="JASWJB010000097">
    <property type="protein sequence ID" value="KAK2598201.1"/>
    <property type="molecule type" value="Genomic_DNA"/>
</dbReference>
<dbReference type="Proteomes" id="UP001251528">
    <property type="component" value="Unassembled WGS sequence"/>
</dbReference>
<keyword evidence="6" id="KW-0028">Amino-acid biosynthesis</keyword>
<sequence>MAPERICLAYSGGLDTSTILRYLVLQGYEVICFLADCGQEEDFEAVKSKALKLGAERMIIQDVQQELIDELVWPAIQCNAIYEDRYLLGTSLARPVIARAMVKVAKENNCTVSMVKVLARVQVRFELAWKACDPTLKVLAPWRMPEFYDRFAGRADLLKFAEEQNIPVSSTPKAPWSLDNNIIHCSYEAGILEQTEQEPPKDMWKRTVAPDKPTPFTVHFAEGVPVKLEVEGKVVTGSLEIFKEANEIGRANGIGRVDIVESRFIDTPGLTILRQAHLDLEGLVMDSKVRAIRDRLSHDWSTAIYNGMYFTPEREFVEHAIKFSQHQVDGKVNLFAYKGCVYVVGRSSEASNLYSEDESSMDTLDMAWTPQDTTGFIAIQGIRIQKYGERKIKDGEPLTRA</sequence>
<dbReference type="GO" id="GO:0004055">
    <property type="term" value="F:argininosuccinate synthase activity"/>
    <property type="evidence" value="ECO:0007669"/>
    <property type="project" value="UniProtKB-EC"/>
</dbReference>
<dbReference type="InterPro" id="IPR014729">
    <property type="entry name" value="Rossmann-like_a/b/a_fold"/>
</dbReference>
<evidence type="ECO:0000256" key="8">
    <source>
        <dbReference type="ARBA" id="ARBA00022840"/>
    </source>
</evidence>
<keyword evidence="13" id="KW-1185">Reference proteome</keyword>
<dbReference type="SUPFAM" id="SSF69864">
    <property type="entry name" value="Argininosuccinate synthetase, C-terminal domain"/>
    <property type="match status" value="1"/>
</dbReference>
<feature type="domain" description="Arginosuccinate synthase-like N-terminal" evidence="10">
    <location>
        <begin position="5"/>
        <end position="167"/>
    </location>
</feature>
<dbReference type="FunFam" id="3.90.1260.10:FF:000007">
    <property type="entry name" value="Argininosuccinate synthase"/>
    <property type="match status" value="1"/>
</dbReference>
<comment type="pathway">
    <text evidence="1">Amino-acid biosynthesis; L-arginine biosynthesis; L-arginine from L-ornithine and carbamoyl phosphate: step 2/3.</text>
</comment>
<dbReference type="PANTHER" id="PTHR11587">
    <property type="entry name" value="ARGININOSUCCINATE SYNTHASE"/>
    <property type="match status" value="1"/>
</dbReference>
<name>A0AAJ0CS05_9HYPO</name>
<dbReference type="GO" id="GO:0005524">
    <property type="term" value="F:ATP binding"/>
    <property type="evidence" value="ECO:0007669"/>
    <property type="project" value="UniProtKB-KW"/>
</dbReference>
<evidence type="ECO:0000256" key="2">
    <source>
        <dbReference type="ARBA" id="ARBA00011881"/>
    </source>
</evidence>
<accession>A0AAJ0CS05</accession>
<dbReference type="InterPro" id="IPR048268">
    <property type="entry name" value="Arginosuc_syn_C"/>
</dbReference>
<keyword evidence="5" id="KW-0436">Ligase</keyword>
<dbReference type="InterPro" id="IPR023434">
    <property type="entry name" value="Arginosuc_synth_type_1_subfam"/>
</dbReference>
<dbReference type="GO" id="GO:0006526">
    <property type="term" value="P:L-arginine biosynthetic process"/>
    <property type="evidence" value="ECO:0007669"/>
    <property type="project" value="UniProtKB-KW"/>
</dbReference>
<dbReference type="Gene3D" id="3.40.50.620">
    <property type="entry name" value="HUPs"/>
    <property type="match status" value="1"/>
</dbReference>
<dbReference type="GO" id="GO:0000050">
    <property type="term" value="P:urea cycle"/>
    <property type="evidence" value="ECO:0007669"/>
    <property type="project" value="TreeGrafter"/>
</dbReference>
<dbReference type="PANTHER" id="PTHR11587:SF2">
    <property type="entry name" value="ARGININOSUCCINATE SYNTHASE"/>
    <property type="match status" value="1"/>
</dbReference>
<evidence type="ECO:0000256" key="7">
    <source>
        <dbReference type="ARBA" id="ARBA00022741"/>
    </source>
</evidence>
<evidence type="ECO:0000313" key="13">
    <source>
        <dbReference type="Proteomes" id="UP001251528"/>
    </source>
</evidence>
<reference evidence="12" key="1">
    <citation type="submission" date="2023-06" db="EMBL/GenBank/DDBJ databases">
        <title>Conoideocrella luteorostrata (Hypocreales: Clavicipitaceae), a potential biocontrol fungus for elongate hemlock scale in United States Christmas tree production areas.</title>
        <authorList>
            <person name="Barrett H."/>
            <person name="Lovett B."/>
            <person name="Macias A.M."/>
            <person name="Stajich J.E."/>
            <person name="Kasson M.T."/>
        </authorList>
    </citation>
    <scope>NUCLEOTIDE SEQUENCE</scope>
    <source>
        <strain evidence="12">ARSEF 14590</strain>
    </source>
</reference>
<comment type="caution">
    <text evidence="12">The sequence shown here is derived from an EMBL/GenBank/DDBJ whole genome shotgun (WGS) entry which is preliminary data.</text>
</comment>
<dbReference type="SUPFAM" id="SSF52402">
    <property type="entry name" value="Adenine nucleotide alpha hydrolases-like"/>
    <property type="match status" value="1"/>
</dbReference>
<dbReference type="CDD" id="cd01999">
    <property type="entry name" value="ASS"/>
    <property type="match status" value="1"/>
</dbReference>
<dbReference type="PROSITE" id="PS00564">
    <property type="entry name" value="ARGININOSUCCIN_SYN_1"/>
    <property type="match status" value="1"/>
</dbReference>
<dbReference type="Pfam" id="PF00764">
    <property type="entry name" value="Arginosuc_synth"/>
    <property type="match status" value="1"/>
</dbReference>
<organism evidence="12 13">
    <name type="scientific">Conoideocrella luteorostrata</name>
    <dbReference type="NCBI Taxonomy" id="1105319"/>
    <lineage>
        <taxon>Eukaryota</taxon>
        <taxon>Fungi</taxon>
        <taxon>Dikarya</taxon>
        <taxon>Ascomycota</taxon>
        <taxon>Pezizomycotina</taxon>
        <taxon>Sordariomycetes</taxon>
        <taxon>Hypocreomycetidae</taxon>
        <taxon>Hypocreales</taxon>
        <taxon>Clavicipitaceae</taxon>
        <taxon>Conoideocrella</taxon>
    </lineage>
</organism>
<dbReference type="GO" id="GO:0005737">
    <property type="term" value="C:cytoplasm"/>
    <property type="evidence" value="ECO:0007669"/>
    <property type="project" value="TreeGrafter"/>
</dbReference>
<evidence type="ECO:0000259" key="10">
    <source>
        <dbReference type="Pfam" id="PF00764"/>
    </source>
</evidence>
<comment type="subunit">
    <text evidence="2">Homotetramer.</text>
</comment>
<dbReference type="NCBIfam" id="NF001770">
    <property type="entry name" value="PRK00509.1"/>
    <property type="match status" value="1"/>
</dbReference>
<evidence type="ECO:0000256" key="1">
    <source>
        <dbReference type="ARBA" id="ARBA00004967"/>
    </source>
</evidence>
<keyword evidence="8" id="KW-0067">ATP-binding</keyword>
<dbReference type="FunFam" id="3.40.50.620:FF:000019">
    <property type="entry name" value="Argininosuccinate synthase"/>
    <property type="match status" value="1"/>
</dbReference>
<evidence type="ECO:0000256" key="4">
    <source>
        <dbReference type="ARBA" id="ARBA00022571"/>
    </source>
</evidence>
<dbReference type="InterPro" id="IPR024074">
    <property type="entry name" value="AS_cat/multimer_dom_body"/>
</dbReference>
<evidence type="ECO:0000313" key="12">
    <source>
        <dbReference type="EMBL" id="KAK2598201.1"/>
    </source>
</evidence>
<gene>
    <name evidence="12" type="ORF">QQS21_005678</name>
</gene>
<proteinExistence type="predicted"/>
<evidence type="ECO:0000256" key="9">
    <source>
        <dbReference type="ARBA" id="ARBA00029916"/>
    </source>
</evidence>
<dbReference type="InterPro" id="IPR001518">
    <property type="entry name" value="Arginosuc_synth"/>
</dbReference>
<dbReference type="EC" id="6.3.4.5" evidence="3"/>
<evidence type="ECO:0000256" key="6">
    <source>
        <dbReference type="ARBA" id="ARBA00022605"/>
    </source>
</evidence>
<dbReference type="GO" id="GO:0000053">
    <property type="term" value="P:argininosuccinate metabolic process"/>
    <property type="evidence" value="ECO:0007669"/>
    <property type="project" value="TreeGrafter"/>
</dbReference>
<protein>
    <recommendedName>
        <fullName evidence="3">argininosuccinate synthase</fullName>
        <ecNumber evidence="3">6.3.4.5</ecNumber>
    </recommendedName>
    <alternativeName>
        <fullName evidence="9">Citrulline--aspartate ligase</fullName>
    </alternativeName>
</protein>
<dbReference type="NCBIfam" id="TIGR00032">
    <property type="entry name" value="argG"/>
    <property type="match status" value="1"/>
</dbReference>
<dbReference type="InterPro" id="IPR018223">
    <property type="entry name" value="Arginosuc_synth_CS"/>
</dbReference>
<keyword evidence="4" id="KW-0055">Arginine biosynthesis</keyword>
<evidence type="ECO:0000256" key="5">
    <source>
        <dbReference type="ARBA" id="ARBA00022598"/>
    </source>
</evidence>
<keyword evidence="7" id="KW-0547">Nucleotide-binding</keyword>
<dbReference type="Gene3D" id="3.90.1260.10">
    <property type="entry name" value="Argininosuccinate synthetase, chain A, domain 2"/>
    <property type="match status" value="1"/>
</dbReference>
<feature type="domain" description="Arginosuccinate synthase C-terminal" evidence="11">
    <location>
        <begin position="176"/>
        <end position="387"/>
    </location>
</feature>
<evidence type="ECO:0000259" key="11">
    <source>
        <dbReference type="Pfam" id="PF20979"/>
    </source>
</evidence>
<dbReference type="Pfam" id="PF20979">
    <property type="entry name" value="Arginosuc_syn_C"/>
    <property type="match status" value="1"/>
</dbReference>
<dbReference type="InterPro" id="IPR048267">
    <property type="entry name" value="Arginosuc_syn_N"/>
</dbReference>